<reference evidence="5 6" key="1">
    <citation type="submission" date="2018-10" db="EMBL/GenBank/DDBJ databases">
        <title>A high-quality apple genome assembly.</title>
        <authorList>
            <person name="Hu J."/>
        </authorList>
    </citation>
    <scope>NUCLEOTIDE SEQUENCE [LARGE SCALE GENOMIC DNA]</scope>
    <source>
        <strain evidence="6">cv. HFTH1</strain>
        <tissue evidence="5">Young leaf</tissue>
    </source>
</reference>
<evidence type="ECO:0000259" key="4">
    <source>
        <dbReference type="Pfam" id="PF17942"/>
    </source>
</evidence>
<keyword evidence="6" id="KW-1185">Reference proteome</keyword>
<evidence type="ECO:0000256" key="2">
    <source>
        <dbReference type="ARBA" id="ARBA00023204"/>
    </source>
</evidence>
<protein>
    <recommendedName>
        <fullName evidence="4">Morc S5 domain-containing protein</fullName>
    </recommendedName>
</protein>
<dbReference type="GO" id="GO:0016887">
    <property type="term" value="F:ATP hydrolysis activity"/>
    <property type="evidence" value="ECO:0007669"/>
    <property type="project" value="InterPro"/>
</dbReference>
<dbReference type="GO" id="GO:0005634">
    <property type="term" value="C:nucleus"/>
    <property type="evidence" value="ECO:0007669"/>
    <property type="project" value="TreeGrafter"/>
</dbReference>
<name>A0A498HP11_MALDO</name>
<evidence type="ECO:0000256" key="1">
    <source>
        <dbReference type="ARBA" id="ARBA00022763"/>
    </source>
</evidence>
<evidence type="ECO:0000313" key="6">
    <source>
        <dbReference type="Proteomes" id="UP000290289"/>
    </source>
</evidence>
<feature type="domain" description="Morc S5" evidence="4">
    <location>
        <begin position="7"/>
        <end position="55"/>
    </location>
</feature>
<keyword evidence="2" id="KW-0234">DNA repair</keyword>
<dbReference type="InterPro" id="IPR041006">
    <property type="entry name" value="Morc_S5"/>
</dbReference>
<dbReference type="GO" id="GO:0006281">
    <property type="term" value="P:DNA repair"/>
    <property type="evidence" value="ECO:0007669"/>
    <property type="project" value="UniProtKB-KW"/>
</dbReference>
<evidence type="ECO:0000256" key="3">
    <source>
        <dbReference type="SAM" id="MobiDB-lite"/>
    </source>
</evidence>
<dbReference type="PANTHER" id="PTHR23336:SF58">
    <property type="entry name" value="PROTEIN MICRORCHIDIA 4"/>
    <property type="match status" value="1"/>
</dbReference>
<gene>
    <name evidence="5" type="ORF">DVH24_025133</name>
</gene>
<sequence>MSSKEENPFWRLWNPAGSDGRGVIGVLEANFVEPAHDKQGFELTTVLSRPEIKLTVGNAPRRRTTDFPEGEPLVSGRGKSCLVNQNCHGPKFSNKLEKGSSPVNASSEDGRELL</sequence>
<organism evidence="5 6">
    <name type="scientific">Malus domestica</name>
    <name type="common">Apple</name>
    <name type="synonym">Pyrus malus</name>
    <dbReference type="NCBI Taxonomy" id="3750"/>
    <lineage>
        <taxon>Eukaryota</taxon>
        <taxon>Viridiplantae</taxon>
        <taxon>Streptophyta</taxon>
        <taxon>Embryophyta</taxon>
        <taxon>Tracheophyta</taxon>
        <taxon>Spermatophyta</taxon>
        <taxon>Magnoliopsida</taxon>
        <taxon>eudicotyledons</taxon>
        <taxon>Gunneridae</taxon>
        <taxon>Pentapetalae</taxon>
        <taxon>rosids</taxon>
        <taxon>fabids</taxon>
        <taxon>Rosales</taxon>
        <taxon>Rosaceae</taxon>
        <taxon>Amygdaloideae</taxon>
        <taxon>Maleae</taxon>
        <taxon>Malus</taxon>
    </lineage>
</organism>
<accession>A0A498HP11</accession>
<dbReference type="Proteomes" id="UP000290289">
    <property type="component" value="Chromosome 16"/>
</dbReference>
<proteinExistence type="predicted"/>
<dbReference type="EMBL" id="RDQH01000342">
    <property type="protein sequence ID" value="RXH71632.1"/>
    <property type="molecule type" value="Genomic_DNA"/>
</dbReference>
<dbReference type="AlphaFoldDB" id="A0A498HP11"/>
<keyword evidence="1" id="KW-0227">DNA damage</keyword>
<dbReference type="PANTHER" id="PTHR23336">
    <property type="entry name" value="ZINC FINGER CW-TYPE COILED-COIL DOMAIN PROTEIN 3"/>
    <property type="match status" value="1"/>
</dbReference>
<feature type="region of interest" description="Disordered" evidence="3">
    <location>
        <begin position="90"/>
        <end position="114"/>
    </location>
</feature>
<evidence type="ECO:0000313" key="5">
    <source>
        <dbReference type="EMBL" id="RXH71632.1"/>
    </source>
</evidence>
<comment type="caution">
    <text evidence="5">The sequence shown here is derived from an EMBL/GenBank/DDBJ whole genome shotgun (WGS) entry which is preliminary data.</text>
</comment>
<dbReference type="InterPro" id="IPR045261">
    <property type="entry name" value="MORC_ATPase"/>
</dbReference>
<dbReference type="Pfam" id="PF17942">
    <property type="entry name" value="Morc6_S5"/>
    <property type="match status" value="1"/>
</dbReference>
<feature type="region of interest" description="Disordered" evidence="3">
    <location>
        <begin position="61"/>
        <end position="80"/>
    </location>
</feature>